<comment type="caution">
    <text evidence="4">The sequence shown here is derived from an EMBL/GenBank/DDBJ whole genome shotgun (WGS) entry which is preliminary data.</text>
</comment>
<feature type="non-terminal residue" evidence="4">
    <location>
        <position position="297"/>
    </location>
</feature>
<evidence type="ECO:0000256" key="2">
    <source>
        <dbReference type="SAM" id="MobiDB-lite"/>
    </source>
</evidence>
<keyword evidence="1" id="KW-0233">DNA recombination</keyword>
<feature type="domain" description="Tyr recombinase" evidence="3">
    <location>
        <begin position="105"/>
        <end position="297"/>
    </location>
</feature>
<dbReference type="InterPro" id="IPR011010">
    <property type="entry name" value="DNA_brk_join_enz"/>
</dbReference>
<dbReference type="InterPro" id="IPR013762">
    <property type="entry name" value="Integrase-like_cat_sf"/>
</dbReference>
<dbReference type="PROSITE" id="PS51898">
    <property type="entry name" value="TYR_RECOMBINASE"/>
    <property type="match status" value="1"/>
</dbReference>
<feature type="compositionally biased region" description="Polar residues" evidence="2">
    <location>
        <begin position="11"/>
        <end position="20"/>
    </location>
</feature>
<keyword evidence="5" id="KW-1185">Reference proteome</keyword>
<evidence type="ECO:0000313" key="4">
    <source>
        <dbReference type="EMBL" id="KAF4725873.1"/>
    </source>
</evidence>
<sequence>RYPGASPPRTTPQRAGKQTKSVAVTSVAEADHDALQSCVSAFIRNGHAASTQSQYYSIESFYVEMVAGTLPPYPADYKYSAISSYISAVISKNSSYGYSLSKAEEFQIKMTRKAAEKLSEEARGRSDREPLPGSAFTDIILTAIYGLLRSEEALALNPGDVSFDLVLGVEVAVLSLRASKTDQAGKGETVIVSCVKDSPAASHCEPHCAYHRLRLRSRADLTSDGALFAVEGSRPTYARLLRAFRELPTRIGISRDRAGDYGLHTLRRTGCQLCFDAGVKTHTIKETLEERRRQALS</sequence>
<evidence type="ECO:0000259" key="3">
    <source>
        <dbReference type="PROSITE" id="PS51898"/>
    </source>
</evidence>
<dbReference type="GO" id="GO:0003677">
    <property type="term" value="F:DNA binding"/>
    <property type="evidence" value="ECO:0007669"/>
    <property type="project" value="InterPro"/>
</dbReference>
<dbReference type="EMBL" id="JABANO010022000">
    <property type="protein sequence ID" value="KAF4725873.1"/>
    <property type="molecule type" value="Genomic_DNA"/>
</dbReference>
<feature type="region of interest" description="Disordered" evidence="2">
    <location>
        <begin position="1"/>
        <end position="20"/>
    </location>
</feature>
<dbReference type="AlphaFoldDB" id="A0A7J6RZE8"/>
<feature type="compositionally biased region" description="Pro residues" evidence="2">
    <location>
        <begin position="1"/>
        <end position="10"/>
    </location>
</feature>
<dbReference type="Gene3D" id="1.10.443.10">
    <property type="entry name" value="Intergrase catalytic core"/>
    <property type="match status" value="1"/>
</dbReference>
<name>A0A7J6RZE8_PEROL</name>
<dbReference type="InterPro" id="IPR002104">
    <property type="entry name" value="Integrase_catalytic"/>
</dbReference>
<protein>
    <recommendedName>
        <fullName evidence="3">Tyr recombinase domain-containing protein</fullName>
    </recommendedName>
</protein>
<organism evidence="4 5">
    <name type="scientific">Perkinsus olseni</name>
    <name type="common">Perkinsus atlanticus</name>
    <dbReference type="NCBI Taxonomy" id="32597"/>
    <lineage>
        <taxon>Eukaryota</taxon>
        <taxon>Sar</taxon>
        <taxon>Alveolata</taxon>
        <taxon>Perkinsozoa</taxon>
        <taxon>Perkinsea</taxon>
        <taxon>Perkinsida</taxon>
        <taxon>Perkinsidae</taxon>
        <taxon>Perkinsus</taxon>
    </lineage>
</organism>
<dbReference type="GO" id="GO:0006310">
    <property type="term" value="P:DNA recombination"/>
    <property type="evidence" value="ECO:0007669"/>
    <property type="project" value="UniProtKB-KW"/>
</dbReference>
<reference evidence="4 5" key="1">
    <citation type="submission" date="2020-04" db="EMBL/GenBank/DDBJ databases">
        <title>Perkinsus olseni comparative genomics.</title>
        <authorList>
            <person name="Bogema D.R."/>
        </authorList>
    </citation>
    <scope>NUCLEOTIDE SEQUENCE [LARGE SCALE GENOMIC DNA]</scope>
    <source>
        <strain evidence="4 5">ATCC PRA-207</strain>
    </source>
</reference>
<accession>A0A7J6RZE8</accession>
<dbReference type="SUPFAM" id="SSF56349">
    <property type="entry name" value="DNA breaking-rejoining enzymes"/>
    <property type="match status" value="1"/>
</dbReference>
<gene>
    <name evidence="4" type="ORF">FOZ63_003263</name>
</gene>
<evidence type="ECO:0000313" key="5">
    <source>
        <dbReference type="Proteomes" id="UP000553632"/>
    </source>
</evidence>
<dbReference type="GO" id="GO:0015074">
    <property type="term" value="P:DNA integration"/>
    <property type="evidence" value="ECO:0007669"/>
    <property type="project" value="InterPro"/>
</dbReference>
<dbReference type="Proteomes" id="UP000553632">
    <property type="component" value="Unassembled WGS sequence"/>
</dbReference>
<proteinExistence type="predicted"/>
<evidence type="ECO:0000256" key="1">
    <source>
        <dbReference type="ARBA" id="ARBA00023172"/>
    </source>
</evidence>
<feature type="non-terminal residue" evidence="4">
    <location>
        <position position="1"/>
    </location>
</feature>